<accession>A0A0A9Z042</accession>
<dbReference type="AlphaFoldDB" id="A0A0A9Z042"/>
<proteinExistence type="predicted"/>
<reference evidence="2" key="1">
    <citation type="journal article" date="2014" name="PLoS ONE">
        <title>Transcriptome-Based Identification of ABC Transporters in the Western Tarnished Plant Bug Lygus hesperus.</title>
        <authorList>
            <person name="Hull J.J."/>
            <person name="Chaney K."/>
            <person name="Geib S.M."/>
            <person name="Fabrick J.A."/>
            <person name="Brent C.S."/>
            <person name="Walsh D."/>
            <person name="Lavine L.C."/>
        </authorList>
    </citation>
    <scope>NUCLEOTIDE SEQUENCE</scope>
</reference>
<sequence length="247" mass="29129">MGNGTEDLAGVNLHVKPPDVFSFRPGEWRSWKQRFERYRSVSKLAKAPEQQQVDMLVYCMGEKAEQILDSFNLKTELLTKYETVLEKFENHFTPKKNLIYERAKFLKRKQLPSESIEEFVTELYSLAKTCEWDKLEEQMLLMMVIIGMRDQNLSDRLQLESDLKLETAINTVRKSEELLRQKTELNEHVVDEVRNSRNYGTIPKTYSSNNENIKRKHSKSYSNVNEQSNKYTKSSCVWCGIYPSHRR</sequence>
<dbReference type="PANTHER" id="PTHR33198:SF20">
    <property type="entry name" value="RETROTRANSPOSON GAG DOMAIN-CONTAINING PROTEIN"/>
    <property type="match status" value="1"/>
</dbReference>
<evidence type="ECO:0000313" key="3">
    <source>
        <dbReference type="EMBL" id="JAG35172.1"/>
    </source>
</evidence>
<gene>
    <name evidence="2" type="primary">xerC_4</name>
    <name evidence="3" type="synonym">xerC_3</name>
    <name evidence="2" type="ORF">CM83_26780</name>
    <name evidence="3" type="ORF">CM83_26781</name>
</gene>
<organism evidence="2">
    <name type="scientific">Lygus hesperus</name>
    <name type="common">Western plant bug</name>
    <dbReference type="NCBI Taxonomy" id="30085"/>
    <lineage>
        <taxon>Eukaryota</taxon>
        <taxon>Metazoa</taxon>
        <taxon>Ecdysozoa</taxon>
        <taxon>Arthropoda</taxon>
        <taxon>Hexapoda</taxon>
        <taxon>Insecta</taxon>
        <taxon>Pterygota</taxon>
        <taxon>Neoptera</taxon>
        <taxon>Paraneoptera</taxon>
        <taxon>Hemiptera</taxon>
        <taxon>Heteroptera</taxon>
        <taxon>Panheteroptera</taxon>
        <taxon>Cimicomorpha</taxon>
        <taxon>Miridae</taxon>
        <taxon>Mirini</taxon>
        <taxon>Lygus</taxon>
    </lineage>
</organism>
<dbReference type="EMBL" id="GBHO01008434">
    <property type="protein sequence ID" value="JAG35170.1"/>
    <property type="molecule type" value="Transcribed_RNA"/>
</dbReference>
<dbReference type="PANTHER" id="PTHR33198">
    <property type="entry name" value="ANK_REP_REGION DOMAIN-CONTAINING PROTEIN-RELATED"/>
    <property type="match status" value="1"/>
</dbReference>
<dbReference type="InterPro" id="IPR005162">
    <property type="entry name" value="Retrotrans_gag_dom"/>
</dbReference>
<feature type="domain" description="Retrotransposon gag" evidence="1">
    <location>
        <begin position="55"/>
        <end position="149"/>
    </location>
</feature>
<dbReference type="Pfam" id="PF03732">
    <property type="entry name" value="Retrotrans_gag"/>
    <property type="match status" value="1"/>
</dbReference>
<evidence type="ECO:0000259" key="1">
    <source>
        <dbReference type="Pfam" id="PF03732"/>
    </source>
</evidence>
<evidence type="ECO:0000313" key="2">
    <source>
        <dbReference type="EMBL" id="JAG35170.1"/>
    </source>
</evidence>
<protein>
    <submittedName>
        <fullName evidence="2">Tyrosine recombinase XerC</fullName>
    </submittedName>
</protein>
<reference evidence="2" key="2">
    <citation type="submission" date="2014-07" db="EMBL/GenBank/DDBJ databases">
        <authorList>
            <person name="Hull J."/>
        </authorList>
    </citation>
    <scope>NUCLEOTIDE SEQUENCE</scope>
</reference>
<feature type="non-terminal residue" evidence="2">
    <location>
        <position position="247"/>
    </location>
</feature>
<name>A0A0A9Z042_LYGHE</name>
<dbReference type="EMBL" id="GBHO01008432">
    <property type="protein sequence ID" value="JAG35172.1"/>
    <property type="molecule type" value="Transcribed_RNA"/>
</dbReference>